<dbReference type="AlphaFoldDB" id="A0AAE4AMN3"/>
<proteinExistence type="predicted"/>
<reference evidence="2" key="1">
    <citation type="submission" date="2023-07" db="EMBL/GenBank/DDBJ databases">
        <title>Genomic Encyclopedia of Type Strains, Phase IV (KMG-IV): sequencing the most valuable type-strain genomes for metagenomic binning, comparative biology and taxonomic classification.</title>
        <authorList>
            <person name="Goeker M."/>
        </authorList>
    </citation>
    <scope>NUCLEOTIDE SEQUENCE</scope>
    <source>
        <strain evidence="2">DSM 19659</strain>
    </source>
</reference>
<gene>
    <name evidence="2" type="ORF">J2S20_002009</name>
</gene>
<sequence length="255" mass="28528">MKQNLVSYLRQNSYPGRGIILGKSGDGACAVMAYFIMGRSTNSRNRIFRRMDGGIRTEANDPSQMQDPSLIIYAPVRTLEQQTIVTNGDQTDTIYEGLKAGKSFQEALRTRKFEPDAPNFTPRISGLLTLRDGNFDYTLSILKSNAGDASECLRFFYEYDAPQPGEGHLIHTYERDASPLPSFCGEPVSVALTGEIHQFSGDLWKALDEQNRISLFVRYLNLKSGAHETVIINKNRGDEQLHYSSALTSGEEKRS</sequence>
<dbReference type="SUPFAM" id="SSF75569">
    <property type="entry name" value="Archaeal IMP cyclohydrolase PurO"/>
    <property type="match status" value="1"/>
</dbReference>
<organism evidence="2 3">
    <name type="scientific">Moryella indoligenes</name>
    <dbReference type="NCBI Taxonomy" id="371674"/>
    <lineage>
        <taxon>Bacteria</taxon>
        <taxon>Bacillati</taxon>
        <taxon>Bacillota</taxon>
        <taxon>Clostridia</taxon>
        <taxon>Lachnospirales</taxon>
        <taxon>Lachnospiraceae</taxon>
        <taxon>Moryella</taxon>
    </lineage>
</organism>
<dbReference type="InterPro" id="IPR020600">
    <property type="entry name" value="IMP_cyclohydrolase-like"/>
</dbReference>
<comment type="caution">
    <text evidence="2">The sequence shown here is derived from an EMBL/GenBank/DDBJ whole genome shotgun (WGS) entry which is preliminary data.</text>
</comment>
<protein>
    <submittedName>
        <fullName evidence="2">IMP cyclohydrolase</fullName>
    </submittedName>
</protein>
<feature type="domain" description="Inosine monophosphate cyclohydrolase-like" evidence="1">
    <location>
        <begin position="14"/>
        <end position="221"/>
    </location>
</feature>
<dbReference type="Proteomes" id="UP001241537">
    <property type="component" value="Unassembled WGS sequence"/>
</dbReference>
<dbReference type="InterPro" id="IPR036795">
    <property type="entry name" value="IMP_cyclohydrolase-like_sf"/>
</dbReference>
<dbReference type="GO" id="GO:0003937">
    <property type="term" value="F:IMP cyclohydrolase activity"/>
    <property type="evidence" value="ECO:0007669"/>
    <property type="project" value="InterPro"/>
</dbReference>
<evidence type="ECO:0000313" key="3">
    <source>
        <dbReference type="Proteomes" id="UP001241537"/>
    </source>
</evidence>
<name>A0AAE4AMN3_9FIRM</name>
<evidence type="ECO:0000259" key="1">
    <source>
        <dbReference type="Pfam" id="PF07826"/>
    </source>
</evidence>
<dbReference type="GO" id="GO:0006188">
    <property type="term" value="P:IMP biosynthetic process"/>
    <property type="evidence" value="ECO:0007669"/>
    <property type="project" value="InterPro"/>
</dbReference>
<dbReference type="Gene3D" id="3.60.20.20">
    <property type="entry name" value="Inosine monophosphate cyclohydrolase-like"/>
    <property type="match status" value="1"/>
</dbReference>
<dbReference type="RefSeq" id="WP_307255260.1">
    <property type="nucleotide sequence ID" value="NZ_JAUSTO010000016.1"/>
</dbReference>
<accession>A0AAE4AMN3</accession>
<dbReference type="Pfam" id="PF07826">
    <property type="entry name" value="IMP_cyclohyd"/>
    <property type="match status" value="1"/>
</dbReference>
<keyword evidence="3" id="KW-1185">Reference proteome</keyword>
<dbReference type="EMBL" id="JAUSTO010000016">
    <property type="protein sequence ID" value="MDQ0153296.1"/>
    <property type="molecule type" value="Genomic_DNA"/>
</dbReference>
<evidence type="ECO:0000313" key="2">
    <source>
        <dbReference type="EMBL" id="MDQ0153296.1"/>
    </source>
</evidence>